<accession>A0AAV5RWD5</accession>
<keyword evidence="4" id="KW-1185">Reference proteome</keyword>
<dbReference type="Gene3D" id="6.10.250.1790">
    <property type="match status" value="1"/>
</dbReference>
<feature type="compositionally biased region" description="Low complexity" evidence="1">
    <location>
        <begin position="494"/>
        <end position="506"/>
    </location>
</feature>
<evidence type="ECO:0000313" key="4">
    <source>
        <dbReference type="Proteomes" id="UP001377567"/>
    </source>
</evidence>
<feature type="domain" description="FMR1-interacting protein 1 conserved" evidence="2">
    <location>
        <begin position="364"/>
        <end position="415"/>
    </location>
</feature>
<feature type="region of interest" description="Disordered" evidence="1">
    <location>
        <begin position="210"/>
        <end position="293"/>
    </location>
</feature>
<dbReference type="Pfam" id="PF10453">
    <property type="entry name" value="NUFIP1"/>
    <property type="match status" value="1"/>
</dbReference>
<feature type="region of interest" description="Disordered" evidence="1">
    <location>
        <begin position="487"/>
        <end position="515"/>
    </location>
</feature>
<gene>
    <name evidence="3" type="ORF">DAKH74_024850</name>
</gene>
<proteinExistence type="predicted"/>
<reference evidence="3 4" key="1">
    <citation type="journal article" date="2023" name="Elife">
        <title>Identification of key yeast species and microbe-microbe interactions impacting larval growth of Drosophila in the wild.</title>
        <authorList>
            <person name="Mure A."/>
            <person name="Sugiura Y."/>
            <person name="Maeda R."/>
            <person name="Honda K."/>
            <person name="Sakurai N."/>
            <person name="Takahashi Y."/>
            <person name="Watada M."/>
            <person name="Katoh T."/>
            <person name="Gotoh A."/>
            <person name="Gotoh Y."/>
            <person name="Taniguchi I."/>
            <person name="Nakamura K."/>
            <person name="Hayashi T."/>
            <person name="Katayama T."/>
            <person name="Uemura T."/>
            <person name="Hattori Y."/>
        </authorList>
    </citation>
    <scope>NUCLEOTIDE SEQUENCE [LARGE SCALE GENOMIC DNA]</scope>
    <source>
        <strain evidence="3 4">KH-74</strain>
    </source>
</reference>
<dbReference type="EMBL" id="BTGD01000006">
    <property type="protein sequence ID" value="GMM55869.1"/>
    <property type="molecule type" value="Genomic_DNA"/>
</dbReference>
<sequence length="515" mass="57773">MDYSNNNNFHGGDNRYPNNLPRPTSSGVIGGSGSNDDENGKQSYNQQANMSNPVMNNSGYSSNSYNSEYNFGYQGNQTFQNNYQNYANGAQPYGQYYGNSYQQPSNQYGNMQGGQPINSLDYSGIADRGSNNRITSSIWNENTYGPASNDEVQDVTEYSSAPVKRVYEEPQPRAGVSYADITKSKSNILRKAKKQKKALKKNNTSTVNKIITEESLPDNSKKAEIQSGSNSRESSANNGDIGSCDEKLLDELKGNQPSETKISESLQNRESYILHNNDNKGEKSVDGNKERSATDHVDRNVNDKGVSVTEVEKKAVMNFKENANSVVRDVDNMKPKDIGNADSKDTDRVGVNGGASSEAVEELDNEHITVPGTSIKLQTDEEIEKWREERRRMWLLRISNNKAVHMKNMGIDENELKKVSVLKSAKKDNQFIQNIQNQVYRYNPNVDLNLKVVQREMATENMKILQMIEELGDAGLLKCELSEEEKNKLFGGPKRPNQNARAANRNNRNKKSFRR</sequence>
<feature type="compositionally biased region" description="Polar residues" evidence="1">
    <location>
        <begin position="41"/>
        <end position="55"/>
    </location>
</feature>
<feature type="compositionally biased region" description="Basic and acidic residues" evidence="1">
    <location>
        <begin position="277"/>
        <end position="293"/>
    </location>
</feature>
<feature type="compositionally biased region" description="Polar residues" evidence="1">
    <location>
        <begin position="255"/>
        <end position="276"/>
    </location>
</feature>
<organism evidence="3 4">
    <name type="scientific">Maudiozyma humilis</name>
    <name type="common">Sour dough yeast</name>
    <name type="synonym">Kazachstania humilis</name>
    <dbReference type="NCBI Taxonomy" id="51915"/>
    <lineage>
        <taxon>Eukaryota</taxon>
        <taxon>Fungi</taxon>
        <taxon>Dikarya</taxon>
        <taxon>Ascomycota</taxon>
        <taxon>Saccharomycotina</taxon>
        <taxon>Saccharomycetes</taxon>
        <taxon>Saccharomycetales</taxon>
        <taxon>Saccharomycetaceae</taxon>
        <taxon>Maudiozyma</taxon>
    </lineage>
</organism>
<evidence type="ECO:0000313" key="3">
    <source>
        <dbReference type="EMBL" id="GMM55869.1"/>
    </source>
</evidence>
<evidence type="ECO:0000256" key="1">
    <source>
        <dbReference type="SAM" id="MobiDB-lite"/>
    </source>
</evidence>
<name>A0AAV5RWD5_MAUHU</name>
<comment type="caution">
    <text evidence="3">The sequence shown here is derived from an EMBL/GenBank/DDBJ whole genome shotgun (WGS) entry which is preliminary data.</text>
</comment>
<feature type="compositionally biased region" description="Polar residues" evidence="1">
    <location>
        <begin position="226"/>
        <end position="240"/>
    </location>
</feature>
<dbReference type="InterPro" id="IPR019496">
    <property type="entry name" value="NUFIP1_cons_dom"/>
</dbReference>
<feature type="compositionally biased region" description="Basic and acidic residues" evidence="1">
    <location>
        <begin position="244"/>
        <end position="253"/>
    </location>
</feature>
<protein>
    <submittedName>
        <fullName evidence="3">Rsa1 protein</fullName>
    </submittedName>
</protein>
<evidence type="ECO:0000259" key="2">
    <source>
        <dbReference type="Pfam" id="PF10453"/>
    </source>
</evidence>
<dbReference type="AlphaFoldDB" id="A0AAV5RWD5"/>
<feature type="region of interest" description="Disordered" evidence="1">
    <location>
        <begin position="1"/>
        <end position="62"/>
    </location>
</feature>
<dbReference type="Proteomes" id="UP001377567">
    <property type="component" value="Unassembled WGS sequence"/>
</dbReference>